<sequence>MTFCSREVSKIQDYIEGKLTEQVTFLNALLDFQDIHLSQLATLVDAGEKKVADTLKDLALLYEDQLSWTIKGGQVQLETSILGNKLHYFYAIYQNSLFLQTLHFFLDPKQKDFSDFSQSQFVSTATAYRLKKKCLNFLKEVGLTIRHNQISGPEHRMRFLIALLHYRYGFPIYEFAKKDLDLVKDIIVTSNKTLNLAILENTPEEYQFFSYLVILSWYRHDYPLSDFCDHNLEHLKSIFIFDRVSTICSRVLEPKLGIQFSEREREYLFLAYCTTNNALYKDQWLVSDKKEMLQIVRLDTDIKYLLPHCEALFGSQISTSNFFTVACMFLMQNYLCGMQGLLPEGFFGHYHLDEEDHILLSIVTHLLDNWLKVLGIEEHNNTVACYLLTVHLRELIKLHLEPVPVYVFANNIADLSLLQTYLKLNFPTSVADIYGINILTSPCLESLNQKKGIILSDLRNRDYLKNLYQQQDHHFINFSMSFHALSQTVIAETIAKLRQENYQTFLNQLYSTLQ</sequence>
<protein>
    <submittedName>
        <fullName evidence="2">Transcriptional regulator</fullName>
    </submittedName>
</protein>
<dbReference type="RefSeq" id="WP_111716194.1">
    <property type="nucleotide sequence ID" value="NZ_LR134316.1"/>
</dbReference>
<evidence type="ECO:0000313" key="3">
    <source>
        <dbReference type="Proteomes" id="UP000249571"/>
    </source>
</evidence>
<evidence type="ECO:0000259" key="1">
    <source>
        <dbReference type="Pfam" id="PF05043"/>
    </source>
</evidence>
<accession>A0A9X8SYN6</accession>
<feature type="domain" description="Mga helix-turn-helix" evidence="1">
    <location>
        <begin position="91"/>
        <end position="164"/>
    </location>
</feature>
<organism evidence="2 3">
    <name type="scientific">Streptococcus dysgalactiae subsp. equisimilis</name>
    <name type="common">Streptococcus equisimilis</name>
    <dbReference type="NCBI Taxonomy" id="119602"/>
    <lineage>
        <taxon>Bacteria</taxon>
        <taxon>Bacillati</taxon>
        <taxon>Bacillota</taxon>
        <taxon>Bacilli</taxon>
        <taxon>Lactobacillales</taxon>
        <taxon>Streptococcaceae</taxon>
        <taxon>Streptococcus</taxon>
    </lineage>
</organism>
<dbReference type="EMBL" id="LS483361">
    <property type="protein sequence ID" value="SQF66828.1"/>
    <property type="molecule type" value="Genomic_DNA"/>
</dbReference>
<evidence type="ECO:0000313" key="2">
    <source>
        <dbReference type="EMBL" id="SQF66828.1"/>
    </source>
</evidence>
<dbReference type="InterPro" id="IPR007737">
    <property type="entry name" value="Mga_HTH"/>
</dbReference>
<proteinExistence type="predicted"/>
<dbReference type="Proteomes" id="UP000249571">
    <property type="component" value="Chromosome 1"/>
</dbReference>
<reference evidence="2 3" key="1">
    <citation type="submission" date="2018-06" db="EMBL/GenBank/DDBJ databases">
        <authorList>
            <consortium name="Pathogen Informatics"/>
            <person name="Doyle S."/>
        </authorList>
    </citation>
    <scope>NUCLEOTIDE SEQUENCE [LARGE SCALE GENOMIC DNA]</scope>
    <source>
        <strain evidence="2 3">NCTC6179</strain>
    </source>
</reference>
<dbReference type="AlphaFoldDB" id="A0A9X8SYN6"/>
<gene>
    <name evidence="2" type="ORF">NCTC6179_00999</name>
</gene>
<name>A0A9X8SYN6_STREQ</name>
<dbReference type="Pfam" id="PF05043">
    <property type="entry name" value="Mga"/>
    <property type="match status" value="1"/>
</dbReference>